<evidence type="ECO:0000256" key="7">
    <source>
        <dbReference type="ARBA" id="ARBA00022692"/>
    </source>
</evidence>
<dbReference type="EC" id="7.1.1.2" evidence="3 17"/>
<evidence type="ECO:0000259" key="18">
    <source>
        <dbReference type="Pfam" id="PF00361"/>
    </source>
</evidence>
<evidence type="ECO:0000256" key="6">
    <source>
        <dbReference type="ARBA" id="ARBA00022660"/>
    </source>
</evidence>
<proteinExistence type="inferred from homology"/>
<dbReference type="GO" id="GO:0005743">
    <property type="term" value="C:mitochondrial inner membrane"/>
    <property type="evidence" value="ECO:0007669"/>
    <property type="project" value="UniProtKB-SubCell"/>
</dbReference>
<dbReference type="GO" id="GO:0003954">
    <property type="term" value="F:NADH dehydrogenase activity"/>
    <property type="evidence" value="ECO:0007669"/>
    <property type="project" value="TreeGrafter"/>
</dbReference>
<protein>
    <recommendedName>
        <fullName evidence="4 17">NADH-ubiquinone oxidoreductase chain 5</fullName>
        <ecNumber evidence="3 17">7.1.1.2</ecNumber>
    </recommendedName>
</protein>
<evidence type="ECO:0000256" key="3">
    <source>
        <dbReference type="ARBA" id="ARBA00012944"/>
    </source>
</evidence>
<comment type="function">
    <text evidence="1">Core subunit of the mitochondrial membrane respiratory chain NADH dehydrogenase (Complex I) that is believed to belong to the minimal assembly required for catalysis. Complex I functions in the transfer of electrons from NADH to the respiratory chain. The immediate electron acceptor for the enzyme is believed to be ubiquinone.</text>
</comment>
<accession>A0A059PIN2</accession>
<feature type="transmembrane region" description="Helical" evidence="17">
    <location>
        <begin position="449"/>
        <end position="470"/>
    </location>
</feature>
<dbReference type="InterPro" id="IPR003945">
    <property type="entry name" value="NU5C-like"/>
</dbReference>
<feature type="transmembrane region" description="Helical" evidence="17">
    <location>
        <begin position="87"/>
        <end position="106"/>
    </location>
</feature>
<dbReference type="GeneID" id="19522657"/>
<evidence type="ECO:0000256" key="2">
    <source>
        <dbReference type="ARBA" id="ARBA00004448"/>
    </source>
</evidence>
<dbReference type="CTD" id="4540"/>
<dbReference type="AlphaFoldDB" id="A0A059PIN2"/>
<feature type="transmembrane region" description="Helical" evidence="17">
    <location>
        <begin position="520"/>
        <end position="542"/>
    </location>
</feature>
<evidence type="ECO:0000256" key="9">
    <source>
        <dbReference type="ARBA" id="ARBA00022967"/>
    </source>
</evidence>
<keyword evidence="12 17" id="KW-0520">NAD</keyword>
<dbReference type="PANTHER" id="PTHR42829:SF2">
    <property type="entry name" value="NADH-UBIQUINONE OXIDOREDUCTASE CHAIN 5"/>
    <property type="match status" value="1"/>
</dbReference>
<comment type="similarity">
    <text evidence="17">Belongs to the complex I subunit 5 family.</text>
</comment>
<feature type="transmembrane region" description="Helical" evidence="17">
    <location>
        <begin position="49"/>
        <end position="75"/>
    </location>
</feature>
<dbReference type="PRINTS" id="PR01434">
    <property type="entry name" value="NADHDHGNASE5"/>
</dbReference>
<feature type="transmembrane region" description="Helical" evidence="17">
    <location>
        <begin position="6"/>
        <end position="37"/>
    </location>
</feature>
<feature type="domain" description="NADH:quinone oxidoreductase/Mrp antiporter transmembrane" evidence="18">
    <location>
        <begin position="107"/>
        <end position="383"/>
    </location>
</feature>
<dbReference type="Pfam" id="PF00662">
    <property type="entry name" value="Proton_antipo_N"/>
    <property type="match status" value="1"/>
</dbReference>
<feature type="transmembrane region" description="Helical" evidence="17">
    <location>
        <begin position="217"/>
        <end position="237"/>
    </location>
</feature>
<dbReference type="GO" id="GO:0008137">
    <property type="term" value="F:NADH dehydrogenase (ubiquinone) activity"/>
    <property type="evidence" value="ECO:0007669"/>
    <property type="project" value="UniProtKB-EC"/>
</dbReference>
<evidence type="ECO:0000256" key="4">
    <source>
        <dbReference type="ARBA" id="ARBA00021096"/>
    </source>
</evidence>
<keyword evidence="6" id="KW-0679">Respiratory chain</keyword>
<name>A0A059PIN2_9HEXA</name>
<dbReference type="PANTHER" id="PTHR42829">
    <property type="entry name" value="NADH-UBIQUINONE OXIDOREDUCTASE CHAIN 5"/>
    <property type="match status" value="1"/>
</dbReference>
<dbReference type="GO" id="GO:0042773">
    <property type="term" value="P:ATP synthesis coupled electron transport"/>
    <property type="evidence" value="ECO:0007669"/>
    <property type="project" value="InterPro"/>
</dbReference>
<dbReference type="RefSeq" id="YP_009032778.1">
    <property type="nucleotide sequence ID" value="NC_024155.1"/>
</dbReference>
<feature type="transmembrane region" description="Helical" evidence="17">
    <location>
        <begin position="419"/>
        <end position="437"/>
    </location>
</feature>
<keyword evidence="14 17" id="KW-0496">Mitochondrion</keyword>
<dbReference type="InterPro" id="IPR010934">
    <property type="entry name" value="NADH_DH_su5_C"/>
</dbReference>
<evidence type="ECO:0000313" key="21">
    <source>
        <dbReference type="EMBL" id="AGL95078.1"/>
    </source>
</evidence>
<dbReference type="Pfam" id="PF06455">
    <property type="entry name" value="NADH5_C"/>
    <property type="match status" value="1"/>
</dbReference>
<evidence type="ECO:0000256" key="5">
    <source>
        <dbReference type="ARBA" id="ARBA00022448"/>
    </source>
</evidence>
<evidence type="ECO:0000256" key="13">
    <source>
        <dbReference type="ARBA" id="ARBA00023075"/>
    </source>
</evidence>
<dbReference type="InterPro" id="IPR001750">
    <property type="entry name" value="ND/Mrp_TM"/>
</dbReference>
<evidence type="ECO:0000256" key="12">
    <source>
        <dbReference type="ARBA" id="ARBA00023027"/>
    </source>
</evidence>
<evidence type="ECO:0000256" key="15">
    <source>
        <dbReference type="ARBA" id="ARBA00023136"/>
    </source>
</evidence>
<dbReference type="Pfam" id="PF00361">
    <property type="entry name" value="Proton_antipo_M"/>
    <property type="match status" value="1"/>
</dbReference>
<feature type="domain" description="NADH dehydrogenase subunit 5 C-terminal" evidence="20">
    <location>
        <begin position="390"/>
        <end position="565"/>
    </location>
</feature>
<evidence type="ECO:0000256" key="11">
    <source>
        <dbReference type="ARBA" id="ARBA00022989"/>
    </source>
</evidence>
<feature type="transmembrane region" description="Helical" evidence="17">
    <location>
        <begin position="375"/>
        <end position="399"/>
    </location>
</feature>
<keyword evidence="7 17" id="KW-0812">Transmembrane</keyword>
<feature type="domain" description="NADH-Ubiquinone oxidoreductase (complex I) chain 5 N-terminal" evidence="19">
    <location>
        <begin position="42"/>
        <end position="90"/>
    </location>
</feature>
<keyword evidence="15 17" id="KW-0472">Membrane</keyword>
<keyword evidence="13 17" id="KW-0830">Ubiquinone</keyword>
<organism evidence="21">
    <name type="scientific">Folsomotoma octooculata</name>
    <dbReference type="NCBI Taxonomy" id="1334185"/>
    <lineage>
        <taxon>Eukaryota</taxon>
        <taxon>Metazoa</taxon>
        <taxon>Ecdysozoa</taxon>
        <taxon>Arthropoda</taxon>
        <taxon>Hexapoda</taxon>
        <taxon>Collembola</taxon>
        <taxon>Entomobryomorpha</taxon>
        <taxon>Isotomoidea</taxon>
        <taxon>Isotomidae</taxon>
        <taxon>Isotominae</taxon>
        <taxon>Folsomotoma</taxon>
    </lineage>
</organism>
<keyword evidence="11 17" id="KW-1133">Transmembrane helix</keyword>
<dbReference type="EMBL" id="KC862316">
    <property type="protein sequence ID" value="AGL95078.1"/>
    <property type="molecule type" value="Genomic_DNA"/>
</dbReference>
<feature type="transmembrane region" description="Helical" evidence="17">
    <location>
        <begin position="490"/>
        <end position="513"/>
    </location>
</feature>
<feature type="transmembrane region" description="Helical" evidence="17">
    <location>
        <begin position="330"/>
        <end position="354"/>
    </location>
</feature>
<comment type="catalytic activity">
    <reaction evidence="16 17">
        <text>a ubiquinone + NADH + 5 H(+)(in) = a ubiquinol + NAD(+) + 4 H(+)(out)</text>
        <dbReference type="Rhea" id="RHEA:29091"/>
        <dbReference type="Rhea" id="RHEA-COMP:9565"/>
        <dbReference type="Rhea" id="RHEA-COMP:9566"/>
        <dbReference type="ChEBI" id="CHEBI:15378"/>
        <dbReference type="ChEBI" id="CHEBI:16389"/>
        <dbReference type="ChEBI" id="CHEBI:17976"/>
        <dbReference type="ChEBI" id="CHEBI:57540"/>
        <dbReference type="ChEBI" id="CHEBI:57945"/>
        <dbReference type="EC" id="7.1.1.2"/>
    </reaction>
</comment>
<evidence type="ECO:0000259" key="19">
    <source>
        <dbReference type="Pfam" id="PF00662"/>
    </source>
</evidence>
<reference evidence="21" key="1">
    <citation type="submission" date="2013-04" db="EMBL/GenBank/DDBJ databases">
        <title>Mitogenomic phylogeny of springtail lineages and the description of the mitochondrial genome for the antarctic species Folsomotoma octooculata (Hexapoda; Collembola).</title>
        <authorList>
            <person name="Carapelli A."/>
            <person name="Convey P."/>
            <person name="Nardi F."/>
            <person name="Convey"/>
            <person name="Frati F."/>
        </authorList>
    </citation>
    <scope>NUCLEOTIDE SEQUENCE</scope>
</reference>
<comment type="subcellular location">
    <subcellularLocation>
        <location evidence="2">Mitochondrion inner membrane</location>
        <topology evidence="2">Multi-pass membrane protein</topology>
    </subcellularLocation>
</comment>
<feature type="transmembrane region" description="Helical" evidence="17">
    <location>
        <begin position="152"/>
        <end position="170"/>
    </location>
</feature>
<geneLocation type="mitochondrion" evidence="21"/>
<evidence type="ECO:0000256" key="8">
    <source>
        <dbReference type="ARBA" id="ARBA00022792"/>
    </source>
</evidence>
<keyword evidence="9" id="KW-1278">Translocase</keyword>
<keyword evidence="10" id="KW-0249">Electron transport</keyword>
<feature type="transmembrane region" description="Helical" evidence="17">
    <location>
        <begin position="244"/>
        <end position="262"/>
    </location>
</feature>
<feature type="transmembrane region" description="Helical" evidence="17">
    <location>
        <begin position="113"/>
        <end position="132"/>
    </location>
</feature>
<dbReference type="InterPro" id="IPR001516">
    <property type="entry name" value="Proton_antipo_N"/>
</dbReference>
<feature type="transmembrane region" description="Helical" evidence="17">
    <location>
        <begin position="268"/>
        <end position="289"/>
    </location>
</feature>
<gene>
    <name evidence="21" type="primary">ND5</name>
</gene>
<sequence length="566" mass="65111">MVFNLITYYLGFMLMILGLMMMMFSFKFYFGAVVYFVEWEIISLNSSSIIMTFIFDWMSLGFMGLVMFISSMVMFYSTYYMEGDKHFVRFIMLVFMFVLSMMLMILSPNLISILLGWDGLGLVSYCLVIYYQNIKSANAGMITILSNRVGDVAILISIAWLMNFGSWNFFYLQMVYKDNVGLMLMVCVFMAAMTKSAQIPFSAWLPAAMAAPTPVSALVHSSTLVTAGVYLLIRFNYMIGFNMFLFYIGCFTMFMSGLGANYENDLKKIIALSTLSQLGLMVMTLSLGMVEFSFFHLMTHAMFKSLLFLCAGCYIHSMGDTQDIRHMGSLMISCPITSFFFICSSMALCGVPFLSGFYSKDLILEMFFMKSMNTIMFFIIFLATLFTLTYSVRLMYFIFFNNMGVRALLNLGETLGMTYPMGGLMFLSMYGGCFMGAKLFPSVYVFLPFFVKTSLLIMIVMMFMLMFWMLNIKTIQLNNYTNMIIKYAGSMWFLPMLSTMLLMPILSLGLKLIKYMDQGWLEYMGGQGVILYFSNSASIIDYSNFLNIKYYLFIFFVMIFMLFMYF</sequence>
<keyword evidence="5 17" id="KW-0813">Transport</keyword>
<evidence type="ECO:0000256" key="10">
    <source>
        <dbReference type="ARBA" id="ARBA00022982"/>
    </source>
</evidence>
<evidence type="ECO:0000256" key="1">
    <source>
        <dbReference type="ARBA" id="ARBA00003257"/>
    </source>
</evidence>
<evidence type="ECO:0000256" key="16">
    <source>
        <dbReference type="ARBA" id="ARBA00049551"/>
    </source>
</evidence>
<keyword evidence="8" id="KW-0999">Mitochondrion inner membrane</keyword>
<evidence type="ECO:0000256" key="14">
    <source>
        <dbReference type="ARBA" id="ARBA00023128"/>
    </source>
</evidence>
<evidence type="ECO:0000256" key="17">
    <source>
        <dbReference type="RuleBase" id="RU003404"/>
    </source>
</evidence>
<feature type="transmembrane region" description="Helical" evidence="17">
    <location>
        <begin position="548"/>
        <end position="565"/>
    </location>
</feature>
<comment type="function">
    <text evidence="17">Core subunit of the mitochondrial membrane respiratory chain NADH dehydrogenase (Complex I) which catalyzes electron transfer from NADH through the respiratory chain, using ubiquinone as an electron acceptor. Essential for the catalytic activity and assembly of complex I.</text>
</comment>
<evidence type="ECO:0000259" key="20">
    <source>
        <dbReference type="Pfam" id="PF06455"/>
    </source>
</evidence>
<dbReference type="GO" id="GO:0015990">
    <property type="term" value="P:electron transport coupled proton transport"/>
    <property type="evidence" value="ECO:0007669"/>
    <property type="project" value="TreeGrafter"/>
</dbReference>